<sequence>MQVFTLSRDEAIKIIKNPEFLQGKILDLSSLNFQEIDDFAFSGMNLELKKLILPNSLLKIGESAFMLNKIEEVVFGPNVEIILDSAFESNLIKSIKIPEKVTVLNSSVFASNQIENLVIPEWISQIKSDSFADNAIQTIKFNSSKINVDIYSFVGNSPKKIDIFGEFSFKNESKLLNFYKVKLDFFKNFDKFENNFKIIVDNFEVSQIFLSFNWENLETINLISPHFQTEKELEIFINKSKIDKNLHFEGSGPDFLKKTLKIC</sequence>
<dbReference type="Proteomes" id="UP000020977">
    <property type="component" value="Unassembled WGS sequence"/>
</dbReference>
<dbReference type="InterPro" id="IPR026906">
    <property type="entry name" value="LRR_5"/>
</dbReference>
<dbReference type="eggNOG" id="COG4886">
    <property type="taxonomic scope" value="Bacteria"/>
</dbReference>
<protein>
    <recommendedName>
        <fullName evidence="3">BspA-like protein</fullName>
    </recommendedName>
</protein>
<gene>
    <name evidence="1" type="ORF">MOVI_5190</name>
</gene>
<dbReference type="Gene3D" id="3.80.10.10">
    <property type="entry name" value="Ribonuclease Inhibitor"/>
    <property type="match status" value="2"/>
</dbReference>
<dbReference type="RefSeq" id="WP_044284352.1">
    <property type="nucleotide sequence ID" value="NZ_JFAD01000028.1"/>
</dbReference>
<reference evidence="1 2" key="1">
    <citation type="submission" date="2014-03" db="EMBL/GenBank/DDBJ databases">
        <title>Genome sequence of Mycoplasma ovipneumoniae strain 14811.</title>
        <authorList>
            <person name="Sirand-Pugnet P."/>
            <person name="Breton M."/>
            <person name="Dordet-Frisoni E."/>
            <person name="Baranowski E."/>
            <person name="Barre A."/>
            <person name="Couture C."/>
            <person name="Dupuy V."/>
            <person name="Gaurivaud P."/>
            <person name="Jacob D."/>
            <person name="Lemaitre C."/>
            <person name="Manso-Silvan L."/>
            <person name="Nikolski M."/>
            <person name="Nouvel L.-X."/>
            <person name="Poumarat F."/>
            <person name="Tardy F."/>
            <person name="Thebault P."/>
            <person name="Theil S."/>
            <person name="Citti C."/>
            <person name="Thiaucourt F."/>
            <person name="Blanchard A."/>
        </authorList>
    </citation>
    <scope>NUCLEOTIDE SEQUENCE [LARGE SCALE GENOMIC DNA]</scope>
    <source>
        <strain evidence="1 2">14811</strain>
    </source>
</reference>
<dbReference type="PATRIC" id="fig|1188239.3.peg.1247"/>
<comment type="caution">
    <text evidence="1">The sequence shown here is derived from an EMBL/GenBank/DDBJ whole genome shotgun (WGS) entry which is preliminary data.</text>
</comment>
<evidence type="ECO:0000313" key="2">
    <source>
        <dbReference type="Proteomes" id="UP000020977"/>
    </source>
</evidence>
<dbReference type="EMBL" id="JFAD01000028">
    <property type="protein sequence ID" value="EXU60977.1"/>
    <property type="molecule type" value="Genomic_DNA"/>
</dbReference>
<evidence type="ECO:0000313" key="1">
    <source>
        <dbReference type="EMBL" id="EXU60977.1"/>
    </source>
</evidence>
<proteinExistence type="predicted"/>
<evidence type="ECO:0008006" key="3">
    <source>
        <dbReference type="Google" id="ProtNLM"/>
    </source>
</evidence>
<organism evidence="1 2">
    <name type="scientific">Mesomycoplasma ovipneumoniae 14811</name>
    <dbReference type="NCBI Taxonomy" id="1188239"/>
    <lineage>
        <taxon>Bacteria</taxon>
        <taxon>Bacillati</taxon>
        <taxon>Mycoplasmatota</taxon>
        <taxon>Mycoplasmoidales</taxon>
        <taxon>Metamycoplasmataceae</taxon>
        <taxon>Mesomycoplasma</taxon>
    </lineage>
</organism>
<dbReference type="Pfam" id="PF13306">
    <property type="entry name" value="LRR_5"/>
    <property type="match status" value="1"/>
</dbReference>
<dbReference type="STRING" id="1188239.MOVI_5190"/>
<dbReference type="InterPro" id="IPR032675">
    <property type="entry name" value="LRR_dom_sf"/>
</dbReference>
<name>A0A014NQ08_9BACT</name>
<dbReference type="AlphaFoldDB" id="A0A014NQ08"/>
<accession>A0A014NQ08</accession>